<reference evidence="2" key="2">
    <citation type="submission" date="2020-06" db="EMBL/GenBank/DDBJ databases">
        <title>Helianthus annuus Genome sequencing and assembly Release 2.</title>
        <authorList>
            <person name="Gouzy J."/>
            <person name="Langlade N."/>
            <person name="Munos S."/>
        </authorList>
    </citation>
    <scope>NUCLEOTIDE SEQUENCE</scope>
    <source>
        <tissue evidence="2">Leaves</tissue>
    </source>
</reference>
<comment type="caution">
    <text evidence="2">The sequence shown here is derived from an EMBL/GenBank/DDBJ whole genome shotgun (WGS) entry which is preliminary data.</text>
</comment>
<keyword evidence="3" id="KW-1185">Reference proteome</keyword>
<dbReference type="Proteomes" id="UP000215914">
    <property type="component" value="Unassembled WGS sequence"/>
</dbReference>
<evidence type="ECO:0000313" key="2">
    <source>
        <dbReference type="EMBL" id="KAF5811910.1"/>
    </source>
</evidence>
<gene>
    <name evidence="2" type="ORF">HanXRQr2_Chr04g0186791</name>
</gene>
<proteinExistence type="predicted"/>
<dbReference type="AlphaFoldDB" id="A0A9K3NTX0"/>
<reference evidence="2" key="1">
    <citation type="journal article" date="2017" name="Nature">
        <title>The sunflower genome provides insights into oil metabolism, flowering and Asterid evolution.</title>
        <authorList>
            <person name="Badouin H."/>
            <person name="Gouzy J."/>
            <person name="Grassa C.J."/>
            <person name="Murat F."/>
            <person name="Staton S.E."/>
            <person name="Cottret L."/>
            <person name="Lelandais-Briere C."/>
            <person name="Owens G.L."/>
            <person name="Carrere S."/>
            <person name="Mayjonade B."/>
            <person name="Legrand L."/>
            <person name="Gill N."/>
            <person name="Kane N.C."/>
            <person name="Bowers J.E."/>
            <person name="Hubner S."/>
            <person name="Bellec A."/>
            <person name="Berard A."/>
            <person name="Berges H."/>
            <person name="Blanchet N."/>
            <person name="Boniface M.C."/>
            <person name="Brunel D."/>
            <person name="Catrice O."/>
            <person name="Chaidir N."/>
            <person name="Claudel C."/>
            <person name="Donnadieu C."/>
            <person name="Faraut T."/>
            <person name="Fievet G."/>
            <person name="Helmstetter N."/>
            <person name="King M."/>
            <person name="Knapp S.J."/>
            <person name="Lai Z."/>
            <person name="Le Paslier M.C."/>
            <person name="Lippi Y."/>
            <person name="Lorenzon L."/>
            <person name="Mandel J.R."/>
            <person name="Marage G."/>
            <person name="Marchand G."/>
            <person name="Marquand E."/>
            <person name="Bret-Mestries E."/>
            <person name="Morien E."/>
            <person name="Nambeesan S."/>
            <person name="Nguyen T."/>
            <person name="Pegot-Espagnet P."/>
            <person name="Pouilly N."/>
            <person name="Raftis F."/>
            <person name="Sallet E."/>
            <person name="Schiex T."/>
            <person name="Thomas J."/>
            <person name="Vandecasteele C."/>
            <person name="Vares D."/>
            <person name="Vear F."/>
            <person name="Vautrin S."/>
            <person name="Crespi M."/>
            <person name="Mangin B."/>
            <person name="Burke J.M."/>
            <person name="Salse J."/>
            <person name="Munos S."/>
            <person name="Vincourt P."/>
            <person name="Rieseberg L.H."/>
            <person name="Langlade N.B."/>
        </authorList>
    </citation>
    <scope>NUCLEOTIDE SEQUENCE</scope>
    <source>
        <tissue evidence="2">Leaves</tissue>
    </source>
</reference>
<accession>A0A9K3NTX0</accession>
<organism evidence="2 3">
    <name type="scientific">Helianthus annuus</name>
    <name type="common">Common sunflower</name>
    <dbReference type="NCBI Taxonomy" id="4232"/>
    <lineage>
        <taxon>Eukaryota</taxon>
        <taxon>Viridiplantae</taxon>
        <taxon>Streptophyta</taxon>
        <taxon>Embryophyta</taxon>
        <taxon>Tracheophyta</taxon>
        <taxon>Spermatophyta</taxon>
        <taxon>Magnoliopsida</taxon>
        <taxon>eudicotyledons</taxon>
        <taxon>Gunneridae</taxon>
        <taxon>Pentapetalae</taxon>
        <taxon>asterids</taxon>
        <taxon>campanulids</taxon>
        <taxon>Asterales</taxon>
        <taxon>Asteraceae</taxon>
        <taxon>Asteroideae</taxon>
        <taxon>Heliantheae alliance</taxon>
        <taxon>Heliantheae</taxon>
        <taxon>Helianthus</taxon>
    </lineage>
</organism>
<evidence type="ECO:0000256" key="1">
    <source>
        <dbReference type="SAM" id="MobiDB-lite"/>
    </source>
</evidence>
<evidence type="ECO:0000313" key="3">
    <source>
        <dbReference type="Proteomes" id="UP000215914"/>
    </source>
</evidence>
<feature type="region of interest" description="Disordered" evidence="1">
    <location>
        <begin position="35"/>
        <end position="63"/>
    </location>
</feature>
<name>A0A9K3NTX0_HELAN</name>
<protein>
    <submittedName>
        <fullName evidence="2">Uncharacterized protein</fullName>
    </submittedName>
</protein>
<dbReference type="Gramene" id="mRNA:HanXRQr2_Chr04g0186791">
    <property type="protein sequence ID" value="CDS:HanXRQr2_Chr04g0186791.1"/>
    <property type="gene ID" value="HanXRQr2_Chr04g0186791"/>
</dbReference>
<dbReference type="EMBL" id="MNCJ02000319">
    <property type="protein sequence ID" value="KAF5811910.1"/>
    <property type="molecule type" value="Genomic_DNA"/>
</dbReference>
<feature type="compositionally biased region" description="Pro residues" evidence="1">
    <location>
        <begin position="38"/>
        <end position="53"/>
    </location>
</feature>
<sequence length="63" mass="7156">MRWHDDIGFCCLLGQLHIRPKLKWVLNNQFHPPLSHLTPPPSPTPPSCLPPHHNPMLPSTLPP</sequence>